<keyword evidence="1" id="KW-0812">Transmembrane</keyword>
<dbReference type="RefSeq" id="WP_117525778.1">
    <property type="nucleotide sequence ID" value="NZ_SDKC01000001.1"/>
</dbReference>
<feature type="transmembrane region" description="Helical" evidence="1">
    <location>
        <begin position="115"/>
        <end position="134"/>
    </location>
</feature>
<comment type="caution">
    <text evidence="2">The sequence shown here is derived from an EMBL/GenBank/DDBJ whole genome shotgun (WGS) entry which is preliminary data.</text>
</comment>
<accession>A0A4Q1RGV2</accession>
<keyword evidence="3" id="KW-1185">Reference proteome</keyword>
<feature type="transmembrane region" description="Helical" evidence="1">
    <location>
        <begin position="71"/>
        <end position="94"/>
    </location>
</feature>
<proteinExistence type="predicted"/>
<keyword evidence="1" id="KW-1133">Transmembrane helix</keyword>
<dbReference type="OrthoDB" id="9789229at2"/>
<reference evidence="2 3" key="1">
    <citation type="submission" date="2019-01" db="EMBL/GenBank/DDBJ databases">
        <title>Blautia sp. nov. KGMB01111 isolated human feces.</title>
        <authorList>
            <person name="Park J.-E."/>
            <person name="Kim J.-S."/>
            <person name="Park S.-H."/>
        </authorList>
    </citation>
    <scope>NUCLEOTIDE SEQUENCE [LARGE SCALE GENOMIC DNA]</scope>
    <source>
        <strain evidence="2 3">KGMB01111</strain>
    </source>
</reference>
<dbReference type="Pfam" id="PF06541">
    <property type="entry name" value="ABC_trans_CmpB"/>
    <property type="match status" value="1"/>
</dbReference>
<name>A0A4Q1RGV2_9FIRM</name>
<dbReference type="InterPro" id="IPR010540">
    <property type="entry name" value="CmpB_TMEM229"/>
</dbReference>
<feature type="transmembrane region" description="Helical" evidence="1">
    <location>
        <begin position="12"/>
        <end position="32"/>
    </location>
</feature>
<sequence>MWTHAVYGTDLYHFIQWFILYSFMGWVVESIYMSFCNRKLTNRGFAFSPFCPIYAVGALSVYGMLRPLEGQYVVLYLAGAVLATTLEYITAVLMRNLFGQVWWDYTEKPFNYKGVICLESTIAWGFYTIFMFGFLQRFVNFVSDSYSVRFGRNLAAVVVVIYTFDFSLHLFKAKMNRMPRKVEEMKERVSFHIGKMR</sequence>
<organism evidence="2 3">
    <name type="scientific">Blautia faecicola</name>
    <dbReference type="NCBI Taxonomy" id="2509240"/>
    <lineage>
        <taxon>Bacteria</taxon>
        <taxon>Bacillati</taxon>
        <taxon>Bacillota</taxon>
        <taxon>Clostridia</taxon>
        <taxon>Lachnospirales</taxon>
        <taxon>Lachnospiraceae</taxon>
        <taxon>Blautia</taxon>
    </lineage>
</organism>
<protein>
    <recommendedName>
        <fullName evidence="4">ABC transporter permease</fullName>
    </recommendedName>
</protein>
<evidence type="ECO:0008006" key="4">
    <source>
        <dbReference type="Google" id="ProtNLM"/>
    </source>
</evidence>
<gene>
    <name evidence="2" type="ORF">ETP43_06045</name>
</gene>
<dbReference type="EMBL" id="SDKC01000001">
    <property type="protein sequence ID" value="RXS74822.1"/>
    <property type="molecule type" value="Genomic_DNA"/>
</dbReference>
<dbReference type="AlphaFoldDB" id="A0A4Q1RGV2"/>
<evidence type="ECO:0000313" key="2">
    <source>
        <dbReference type="EMBL" id="RXS74822.1"/>
    </source>
</evidence>
<evidence type="ECO:0000256" key="1">
    <source>
        <dbReference type="SAM" id="Phobius"/>
    </source>
</evidence>
<evidence type="ECO:0000313" key="3">
    <source>
        <dbReference type="Proteomes" id="UP000290106"/>
    </source>
</evidence>
<dbReference type="Proteomes" id="UP000290106">
    <property type="component" value="Unassembled WGS sequence"/>
</dbReference>
<feature type="transmembrane region" description="Helical" evidence="1">
    <location>
        <begin position="44"/>
        <end position="65"/>
    </location>
</feature>
<keyword evidence="1" id="KW-0472">Membrane</keyword>
<feature type="transmembrane region" description="Helical" evidence="1">
    <location>
        <begin position="154"/>
        <end position="171"/>
    </location>
</feature>